<name>A0A517M2J2_9BACT</name>
<evidence type="ECO:0000256" key="1">
    <source>
        <dbReference type="SAM" id="SignalP"/>
    </source>
</evidence>
<dbReference type="InterPro" id="IPR036278">
    <property type="entry name" value="Sialidase_sf"/>
</dbReference>
<dbReference type="AlphaFoldDB" id="A0A517M2J2"/>
<protein>
    <submittedName>
        <fullName evidence="2">Uncharacterized protein</fullName>
    </submittedName>
</protein>
<evidence type="ECO:0000313" key="2">
    <source>
        <dbReference type="EMBL" id="QDS89094.1"/>
    </source>
</evidence>
<dbReference type="EMBL" id="CP036261">
    <property type="protein sequence ID" value="QDS89094.1"/>
    <property type="molecule type" value="Genomic_DNA"/>
</dbReference>
<evidence type="ECO:0000313" key="3">
    <source>
        <dbReference type="Proteomes" id="UP000319557"/>
    </source>
</evidence>
<dbReference type="RefSeq" id="WP_145346662.1">
    <property type="nucleotide sequence ID" value="NZ_CP036261.1"/>
</dbReference>
<organism evidence="2 3">
    <name type="scientific">Rosistilla ulvae</name>
    <dbReference type="NCBI Taxonomy" id="1930277"/>
    <lineage>
        <taxon>Bacteria</taxon>
        <taxon>Pseudomonadati</taxon>
        <taxon>Planctomycetota</taxon>
        <taxon>Planctomycetia</taxon>
        <taxon>Pirellulales</taxon>
        <taxon>Pirellulaceae</taxon>
        <taxon>Rosistilla</taxon>
    </lineage>
</organism>
<proteinExistence type="predicted"/>
<keyword evidence="1" id="KW-0732">Signal</keyword>
<reference evidence="2 3" key="1">
    <citation type="submission" date="2019-02" db="EMBL/GenBank/DDBJ databases">
        <title>Deep-cultivation of Planctomycetes and their phenomic and genomic characterization uncovers novel biology.</title>
        <authorList>
            <person name="Wiegand S."/>
            <person name="Jogler M."/>
            <person name="Boedeker C."/>
            <person name="Pinto D."/>
            <person name="Vollmers J."/>
            <person name="Rivas-Marin E."/>
            <person name="Kohn T."/>
            <person name="Peeters S.H."/>
            <person name="Heuer A."/>
            <person name="Rast P."/>
            <person name="Oberbeckmann S."/>
            <person name="Bunk B."/>
            <person name="Jeske O."/>
            <person name="Meyerdierks A."/>
            <person name="Storesund J.E."/>
            <person name="Kallscheuer N."/>
            <person name="Luecker S."/>
            <person name="Lage O.M."/>
            <person name="Pohl T."/>
            <person name="Merkel B.J."/>
            <person name="Hornburger P."/>
            <person name="Mueller R.-W."/>
            <person name="Bruemmer F."/>
            <person name="Labrenz M."/>
            <person name="Spormann A.M."/>
            <person name="Op den Camp H."/>
            <person name="Overmann J."/>
            <person name="Amann R."/>
            <person name="Jetten M.S.M."/>
            <person name="Mascher T."/>
            <person name="Medema M.H."/>
            <person name="Devos D.P."/>
            <person name="Kaster A.-K."/>
            <person name="Ovreas L."/>
            <person name="Rohde M."/>
            <person name="Galperin M.Y."/>
            <person name="Jogler C."/>
        </authorList>
    </citation>
    <scope>NUCLEOTIDE SEQUENCE [LARGE SCALE GENOMIC DNA]</scope>
    <source>
        <strain evidence="2 3">EC9</strain>
    </source>
</reference>
<gene>
    <name evidence="2" type="ORF">EC9_32910</name>
</gene>
<dbReference type="KEGG" id="ruv:EC9_32910"/>
<dbReference type="OrthoDB" id="257080at2"/>
<accession>A0A517M2J2</accession>
<keyword evidence="3" id="KW-1185">Reference proteome</keyword>
<dbReference type="Gene3D" id="2.120.10.10">
    <property type="match status" value="1"/>
</dbReference>
<dbReference type="Proteomes" id="UP000319557">
    <property type="component" value="Chromosome"/>
</dbReference>
<sequence length="388" mass="43636" precursor="true">MKTACTITLILSALTVPAFVCGEEIPFKTPTVFTEQIILGADEFTAKNENAYLAFPAIVRGDEDHVLISYKRGRSHANDTGAPLEVARFNVVTNEIESRKIVSDDPSLIYQMGEWLRFSDGSLGNFVDVQKVVVDQGKRANHRVGVQFVTTTDSGASYSPMQPWGAIDGVEYGYVFDGVEVNGVIYVLAMTFPELSAAKTRFDAQGKRIYGTVTALSFDGKEWKFERNLTEEFGGAAINESCLIASEDGFIVATRGYDNKARLHRVDRTFEVRQSRNLTEQYDQIRGIVGRPRLFREGDGLYLLGRNYRKTGKMELCLFRVDEESLEVEQGVVLGPRNQAKIVDGYYAMPYFTGSAKDRRLNIITYRRDSQAKSPDIVRLEFDWNEAR</sequence>
<feature type="chain" id="PRO_5022184991" evidence="1">
    <location>
        <begin position="19"/>
        <end position="388"/>
    </location>
</feature>
<dbReference type="SUPFAM" id="SSF50939">
    <property type="entry name" value="Sialidases"/>
    <property type="match status" value="1"/>
</dbReference>
<feature type="signal peptide" evidence="1">
    <location>
        <begin position="1"/>
        <end position="18"/>
    </location>
</feature>